<proteinExistence type="predicted"/>
<feature type="region of interest" description="Disordered" evidence="1">
    <location>
        <begin position="1"/>
        <end position="20"/>
    </location>
</feature>
<reference evidence="2" key="1">
    <citation type="submission" date="2016-01" db="EMBL/GenBank/DDBJ databases">
        <title>Reference transcriptome for the parasite Schistocephalus solidus: insights into the molecular evolution of parasitism.</title>
        <authorList>
            <person name="Hebert F.O."/>
            <person name="Grambauer S."/>
            <person name="Barber I."/>
            <person name="Landry C.R."/>
            <person name="Aubin-Horth N."/>
        </authorList>
    </citation>
    <scope>NUCLEOTIDE SEQUENCE</scope>
</reference>
<sequence length="151" mass="17526">MEEGVVLEFGEDRTRTGERRKRNSQERRCCAFSSTSRFRVHCCCAASTLSRNCVNRRRGRGRVHPGRQHRGPPELKRQRPQRLIDVLRRKKHECALLKKEVSARQYQDVRARRGGGRSCHRDRILSGAEVKVTKSVWGLGVRTRDKQPSHL</sequence>
<gene>
    <name evidence="2" type="primary">ADRO</name>
    <name evidence="2" type="ORF">TR102425</name>
</gene>
<evidence type="ECO:0000313" key="2">
    <source>
        <dbReference type="EMBL" id="JAP55424.1"/>
    </source>
</evidence>
<feature type="compositionally biased region" description="Basic and acidic residues" evidence="1">
    <location>
        <begin position="10"/>
        <end position="20"/>
    </location>
</feature>
<organism evidence="2">
    <name type="scientific">Schistocephalus solidus</name>
    <name type="common">Tapeworm</name>
    <dbReference type="NCBI Taxonomy" id="70667"/>
    <lineage>
        <taxon>Eukaryota</taxon>
        <taxon>Metazoa</taxon>
        <taxon>Spiralia</taxon>
        <taxon>Lophotrochozoa</taxon>
        <taxon>Platyhelminthes</taxon>
        <taxon>Cestoda</taxon>
        <taxon>Eucestoda</taxon>
        <taxon>Diphyllobothriidea</taxon>
        <taxon>Diphyllobothriidae</taxon>
        <taxon>Schistocephalus</taxon>
    </lineage>
</organism>
<accession>A0A0X3PUL7</accession>
<name>A0A0X3PUL7_SCHSO</name>
<dbReference type="AlphaFoldDB" id="A0A0X3PUL7"/>
<protein>
    <submittedName>
        <fullName evidence="2">NADPH:adrenodoxin oxidoreductase</fullName>
    </submittedName>
</protein>
<dbReference type="EMBL" id="GEEE01007801">
    <property type="protein sequence ID" value="JAP55424.1"/>
    <property type="molecule type" value="Transcribed_RNA"/>
</dbReference>
<evidence type="ECO:0000256" key="1">
    <source>
        <dbReference type="SAM" id="MobiDB-lite"/>
    </source>
</evidence>